<sequence>MATTTSSPRLIPERGQVLKRVFKMVLSFLLCSSSSASSTSTKTKRVHSFPADRRS</sequence>
<dbReference type="AlphaFoldDB" id="A0A396GMI2"/>
<evidence type="ECO:0000313" key="2">
    <source>
        <dbReference type="EMBL" id="RHN42302.1"/>
    </source>
</evidence>
<dbReference type="Proteomes" id="UP000265566">
    <property type="component" value="Chromosome 8"/>
</dbReference>
<dbReference type="Gramene" id="rna48727">
    <property type="protein sequence ID" value="RHN42302.1"/>
    <property type="gene ID" value="gene48727"/>
</dbReference>
<reference evidence="2" key="1">
    <citation type="journal article" date="2018" name="Nat. Plants">
        <title>Whole-genome landscape of Medicago truncatula symbiotic genes.</title>
        <authorList>
            <person name="Pecrix Y."/>
            <person name="Gamas P."/>
            <person name="Carrere S."/>
        </authorList>
    </citation>
    <scope>NUCLEOTIDE SEQUENCE</scope>
    <source>
        <tissue evidence="2">Leaves</tissue>
    </source>
</reference>
<comment type="caution">
    <text evidence="2">The sequence shown here is derived from an EMBL/GenBank/DDBJ whole genome shotgun (WGS) entry which is preliminary data.</text>
</comment>
<proteinExistence type="predicted"/>
<name>A0A396GMI2_MEDTR</name>
<protein>
    <submittedName>
        <fullName evidence="2">Uncharacterized protein</fullName>
    </submittedName>
</protein>
<dbReference type="EMBL" id="PSQE01000008">
    <property type="protein sequence ID" value="RHN42302.1"/>
    <property type="molecule type" value="Genomic_DNA"/>
</dbReference>
<evidence type="ECO:0000256" key="1">
    <source>
        <dbReference type="SAM" id="MobiDB-lite"/>
    </source>
</evidence>
<accession>A0A396GMI2</accession>
<organism evidence="2">
    <name type="scientific">Medicago truncatula</name>
    <name type="common">Barrel medic</name>
    <name type="synonym">Medicago tribuloides</name>
    <dbReference type="NCBI Taxonomy" id="3880"/>
    <lineage>
        <taxon>Eukaryota</taxon>
        <taxon>Viridiplantae</taxon>
        <taxon>Streptophyta</taxon>
        <taxon>Embryophyta</taxon>
        <taxon>Tracheophyta</taxon>
        <taxon>Spermatophyta</taxon>
        <taxon>Magnoliopsida</taxon>
        <taxon>eudicotyledons</taxon>
        <taxon>Gunneridae</taxon>
        <taxon>Pentapetalae</taxon>
        <taxon>rosids</taxon>
        <taxon>fabids</taxon>
        <taxon>Fabales</taxon>
        <taxon>Fabaceae</taxon>
        <taxon>Papilionoideae</taxon>
        <taxon>50 kb inversion clade</taxon>
        <taxon>NPAAA clade</taxon>
        <taxon>Hologalegina</taxon>
        <taxon>IRL clade</taxon>
        <taxon>Trifolieae</taxon>
        <taxon>Medicago</taxon>
    </lineage>
</organism>
<feature type="region of interest" description="Disordered" evidence="1">
    <location>
        <begin position="33"/>
        <end position="55"/>
    </location>
</feature>
<gene>
    <name evidence="2" type="ORF">MtrunA17_Chr8g0375401</name>
</gene>